<protein>
    <submittedName>
        <fullName evidence="1">Uncharacterized protein</fullName>
    </submittedName>
</protein>
<evidence type="ECO:0000313" key="2">
    <source>
        <dbReference type="Proteomes" id="UP000589351"/>
    </source>
</evidence>
<proteinExistence type="predicted"/>
<name>A0A6V7R2P7_9STAP</name>
<accession>A0A6V7R2P7</accession>
<dbReference type="Proteomes" id="UP000589351">
    <property type="component" value="Unassembled WGS sequence"/>
</dbReference>
<dbReference type="AlphaFoldDB" id="A0A6V7R2P7"/>
<dbReference type="RefSeq" id="WP_185124867.1">
    <property type="nucleotide sequence ID" value="NZ_CAJEWD010000003.1"/>
</dbReference>
<dbReference type="EMBL" id="CAJEWD010000003">
    <property type="protein sequence ID" value="CAD2071611.1"/>
    <property type="molecule type" value="Genomic_DNA"/>
</dbReference>
<reference evidence="1 2" key="1">
    <citation type="submission" date="2020-07" db="EMBL/GenBank/DDBJ databases">
        <authorList>
            <person name="Criscuolo A."/>
        </authorList>
    </citation>
    <scope>NUCLEOTIDE SEQUENCE [LARGE SCALE GENOMIC DNA]</scope>
    <source>
        <strain evidence="1">CIP111649</strain>
    </source>
</reference>
<organism evidence="1 2">
    <name type="scientific">Jeotgalicoccus meleagridis</name>
    <dbReference type="NCBI Taxonomy" id="2759181"/>
    <lineage>
        <taxon>Bacteria</taxon>
        <taxon>Bacillati</taxon>
        <taxon>Bacillota</taxon>
        <taxon>Bacilli</taxon>
        <taxon>Bacillales</taxon>
        <taxon>Staphylococcaceae</taxon>
        <taxon>Jeotgalicoccus</taxon>
    </lineage>
</organism>
<comment type="caution">
    <text evidence="1">The sequence shown here is derived from an EMBL/GenBank/DDBJ whole genome shotgun (WGS) entry which is preliminary data.</text>
</comment>
<keyword evidence="2" id="KW-1185">Reference proteome</keyword>
<evidence type="ECO:0000313" key="1">
    <source>
        <dbReference type="EMBL" id="CAD2071611.1"/>
    </source>
</evidence>
<gene>
    <name evidence="1" type="ORF">JEODO184_00317</name>
</gene>
<sequence>MEICRRNCTWAGNLAIDGIIALSNSDKLQDLSEKSVDAQFKYIEKEHEKLQKTTRIDC</sequence>